<dbReference type="GO" id="GO:0005840">
    <property type="term" value="C:ribosome"/>
    <property type="evidence" value="ECO:0007669"/>
    <property type="project" value="UniProtKB-KW"/>
</dbReference>
<feature type="compositionally biased region" description="Basic and acidic residues" evidence="4">
    <location>
        <begin position="38"/>
        <end position="53"/>
    </location>
</feature>
<dbReference type="Pfam" id="PF01165">
    <property type="entry name" value="Ribosomal_S21"/>
    <property type="match status" value="1"/>
</dbReference>
<comment type="similarity">
    <text evidence="1">Belongs to the bacterial ribosomal protein bS21 family.</text>
</comment>
<evidence type="ECO:0000256" key="2">
    <source>
        <dbReference type="ARBA" id="ARBA00022980"/>
    </source>
</evidence>
<dbReference type="Gene3D" id="1.20.5.1150">
    <property type="entry name" value="Ribosomal protein S8"/>
    <property type="match status" value="1"/>
</dbReference>
<evidence type="ECO:0008006" key="6">
    <source>
        <dbReference type="Google" id="ProtNLM"/>
    </source>
</evidence>
<evidence type="ECO:0000256" key="1">
    <source>
        <dbReference type="ARBA" id="ARBA00006640"/>
    </source>
</evidence>
<evidence type="ECO:0000256" key="4">
    <source>
        <dbReference type="SAM" id="MobiDB-lite"/>
    </source>
</evidence>
<dbReference type="InterPro" id="IPR038380">
    <property type="entry name" value="Ribosomal_bS21_sf"/>
</dbReference>
<dbReference type="AlphaFoldDB" id="A0A381ZF97"/>
<feature type="region of interest" description="Disordered" evidence="4">
    <location>
        <begin position="38"/>
        <end position="67"/>
    </location>
</feature>
<dbReference type="NCBIfam" id="TIGR00030">
    <property type="entry name" value="S21p"/>
    <property type="match status" value="1"/>
</dbReference>
<evidence type="ECO:0000313" key="5">
    <source>
        <dbReference type="EMBL" id="SVA87985.1"/>
    </source>
</evidence>
<organism evidence="5">
    <name type="scientific">marine metagenome</name>
    <dbReference type="NCBI Taxonomy" id="408172"/>
    <lineage>
        <taxon>unclassified sequences</taxon>
        <taxon>metagenomes</taxon>
        <taxon>ecological metagenomes</taxon>
    </lineage>
</organism>
<proteinExistence type="inferred from homology"/>
<dbReference type="HAMAP" id="MF_00358">
    <property type="entry name" value="Ribosomal_bS21"/>
    <property type="match status" value="1"/>
</dbReference>
<dbReference type="GO" id="GO:0003735">
    <property type="term" value="F:structural constituent of ribosome"/>
    <property type="evidence" value="ECO:0007669"/>
    <property type="project" value="InterPro"/>
</dbReference>
<feature type="compositionally biased region" description="Basic residues" evidence="4">
    <location>
        <begin position="54"/>
        <end position="67"/>
    </location>
</feature>
<keyword evidence="3" id="KW-0687">Ribonucleoprotein</keyword>
<reference evidence="5" key="1">
    <citation type="submission" date="2018-05" db="EMBL/GenBank/DDBJ databases">
        <authorList>
            <person name="Lanie J.A."/>
            <person name="Ng W.-L."/>
            <person name="Kazmierczak K.M."/>
            <person name="Andrzejewski T.M."/>
            <person name="Davidsen T.M."/>
            <person name="Wayne K.J."/>
            <person name="Tettelin H."/>
            <person name="Glass J.I."/>
            <person name="Rusch D."/>
            <person name="Podicherti R."/>
            <person name="Tsui H.-C.T."/>
            <person name="Winkler M.E."/>
        </authorList>
    </citation>
    <scope>NUCLEOTIDE SEQUENCE</scope>
</reference>
<sequence length="67" mass="8379">MEVTIQDNESLERALRRFKRKVQRSGLYSELRKRRFYEKPSEQRKRKREAAIRRERRRQRRGSTGRT</sequence>
<dbReference type="InterPro" id="IPR001911">
    <property type="entry name" value="Ribosomal_bS21"/>
</dbReference>
<protein>
    <recommendedName>
        <fullName evidence="6">30S ribosomal protein S21</fullName>
    </recommendedName>
</protein>
<dbReference type="PROSITE" id="PS01181">
    <property type="entry name" value="RIBOSOMAL_S21"/>
    <property type="match status" value="1"/>
</dbReference>
<dbReference type="GO" id="GO:1990904">
    <property type="term" value="C:ribonucleoprotein complex"/>
    <property type="evidence" value="ECO:0007669"/>
    <property type="project" value="UniProtKB-KW"/>
</dbReference>
<dbReference type="PANTHER" id="PTHR21109:SF0">
    <property type="entry name" value="SMALL RIBOSOMAL SUBUNIT PROTEIN BS21M"/>
    <property type="match status" value="1"/>
</dbReference>
<dbReference type="PRINTS" id="PR00976">
    <property type="entry name" value="RIBOSOMALS21"/>
</dbReference>
<evidence type="ECO:0000256" key="3">
    <source>
        <dbReference type="ARBA" id="ARBA00023274"/>
    </source>
</evidence>
<dbReference type="InterPro" id="IPR018278">
    <property type="entry name" value="Ribosomal_bS21_CS"/>
</dbReference>
<gene>
    <name evidence="5" type="ORF">METZ01_LOCUS140839</name>
</gene>
<accession>A0A381ZF97</accession>
<dbReference type="PANTHER" id="PTHR21109">
    <property type="entry name" value="MITOCHONDRIAL 28S RIBOSOMAL PROTEIN S21"/>
    <property type="match status" value="1"/>
</dbReference>
<dbReference type="GO" id="GO:0006412">
    <property type="term" value="P:translation"/>
    <property type="evidence" value="ECO:0007669"/>
    <property type="project" value="InterPro"/>
</dbReference>
<dbReference type="EMBL" id="UINC01021114">
    <property type="protein sequence ID" value="SVA87985.1"/>
    <property type="molecule type" value="Genomic_DNA"/>
</dbReference>
<keyword evidence="2" id="KW-0689">Ribosomal protein</keyword>
<name>A0A381ZF97_9ZZZZ</name>